<keyword evidence="5 9" id="KW-0653">Protein transport</keyword>
<name>A0AAE2ZI41_9HYPH</name>
<dbReference type="GO" id="GO:0043953">
    <property type="term" value="P:protein transport by the Tat complex"/>
    <property type="evidence" value="ECO:0007669"/>
    <property type="project" value="UniProtKB-UniRule"/>
</dbReference>
<reference evidence="11" key="1">
    <citation type="submission" date="2021-08" db="EMBL/GenBank/DDBJ databases">
        <title>Hoeflea bacterium WL0058 sp. nov., isolated from the sediment.</title>
        <authorList>
            <person name="Wang L."/>
            <person name="Zhang D."/>
        </authorList>
    </citation>
    <scope>NUCLEOTIDE SEQUENCE</scope>
    <source>
        <strain evidence="11">WL0058</strain>
    </source>
</reference>
<evidence type="ECO:0000313" key="12">
    <source>
        <dbReference type="Proteomes" id="UP001196509"/>
    </source>
</evidence>
<dbReference type="GO" id="GO:0033281">
    <property type="term" value="C:TAT protein transport complex"/>
    <property type="evidence" value="ECO:0007669"/>
    <property type="project" value="UniProtKB-UniRule"/>
</dbReference>
<dbReference type="GO" id="GO:0008320">
    <property type="term" value="F:protein transmembrane transporter activity"/>
    <property type="evidence" value="ECO:0007669"/>
    <property type="project" value="UniProtKB-UniRule"/>
</dbReference>
<keyword evidence="7 9" id="KW-0811">Translocation</keyword>
<comment type="subunit">
    <text evidence="9">The Tat system comprises two distinct complexes: a TatABC complex, containing multiple copies of TatA, TatB and TatC subunits, and a separate TatA complex, containing only TatA subunits. Substrates initially bind to the TatABC complex, which probably triggers association of the separate TatA complex to form the active translocon.</text>
</comment>
<organism evidence="11 12">
    <name type="scientific">Flavimaribacter sediminis</name>
    <dbReference type="NCBI Taxonomy" id="2865987"/>
    <lineage>
        <taxon>Bacteria</taxon>
        <taxon>Pseudomonadati</taxon>
        <taxon>Pseudomonadota</taxon>
        <taxon>Alphaproteobacteria</taxon>
        <taxon>Hyphomicrobiales</taxon>
        <taxon>Rhizobiaceae</taxon>
        <taxon>Flavimaribacter</taxon>
    </lineage>
</organism>
<dbReference type="PANTHER" id="PTHR33162:SF1">
    <property type="entry name" value="SEC-INDEPENDENT PROTEIN TRANSLOCASE PROTEIN TATA, CHLOROPLASTIC"/>
    <property type="match status" value="1"/>
</dbReference>
<keyword evidence="12" id="KW-1185">Reference proteome</keyword>
<protein>
    <recommendedName>
        <fullName evidence="9">Sec-independent protein translocase protein TatB</fullName>
    </recommendedName>
</protein>
<comment type="similarity">
    <text evidence="9">Belongs to the TatB family.</text>
</comment>
<dbReference type="Pfam" id="PF02416">
    <property type="entry name" value="TatA_B_E"/>
    <property type="match status" value="1"/>
</dbReference>
<keyword evidence="4 9" id="KW-0812">Transmembrane</keyword>
<comment type="function">
    <text evidence="9">Part of the twin-arginine translocation (Tat) system that transports large folded proteins containing a characteristic twin-arginine motif in their signal peptide across membranes. Together with TatC, TatB is part of a receptor directly interacting with Tat signal peptides. TatB may form an oligomeric binding site that transiently accommodates folded Tat precursor proteins before their translocation.</text>
</comment>
<evidence type="ECO:0000256" key="4">
    <source>
        <dbReference type="ARBA" id="ARBA00022692"/>
    </source>
</evidence>
<feature type="compositionally biased region" description="Polar residues" evidence="10">
    <location>
        <begin position="259"/>
        <end position="269"/>
    </location>
</feature>
<evidence type="ECO:0000256" key="8">
    <source>
        <dbReference type="ARBA" id="ARBA00023136"/>
    </source>
</evidence>
<dbReference type="Gene3D" id="1.20.5.3310">
    <property type="match status" value="1"/>
</dbReference>
<evidence type="ECO:0000256" key="3">
    <source>
        <dbReference type="ARBA" id="ARBA00022475"/>
    </source>
</evidence>
<dbReference type="AlphaFoldDB" id="A0AAE2ZI41"/>
<dbReference type="NCBIfam" id="TIGR01410">
    <property type="entry name" value="tatB"/>
    <property type="match status" value="1"/>
</dbReference>
<comment type="subcellular location">
    <subcellularLocation>
        <location evidence="9">Cell membrane</location>
        <topology evidence="9">Single-pass membrane protein</topology>
    </subcellularLocation>
    <subcellularLocation>
        <location evidence="1">Membrane</location>
        <topology evidence="1">Single-pass membrane protein</topology>
    </subcellularLocation>
</comment>
<gene>
    <name evidence="9 11" type="primary">tatB</name>
    <name evidence="11" type="ORF">K1W69_08095</name>
</gene>
<feature type="region of interest" description="Disordered" evidence="10">
    <location>
        <begin position="96"/>
        <end position="269"/>
    </location>
</feature>
<dbReference type="HAMAP" id="MF_00237">
    <property type="entry name" value="TatB"/>
    <property type="match status" value="1"/>
</dbReference>
<keyword evidence="8 9" id="KW-0472">Membrane</keyword>
<feature type="compositionally biased region" description="Low complexity" evidence="10">
    <location>
        <begin position="153"/>
        <end position="226"/>
    </location>
</feature>
<evidence type="ECO:0000313" key="11">
    <source>
        <dbReference type="EMBL" id="MBW8637144.1"/>
    </source>
</evidence>
<evidence type="ECO:0000256" key="7">
    <source>
        <dbReference type="ARBA" id="ARBA00023010"/>
    </source>
</evidence>
<dbReference type="InterPro" id="IPR003369">
    <property type="entry name" value="TatA/B/E"/>
</dbReference>
<dbReference type="PRINTS" id="PR01506">
    <property type="entry name" value="TATBPROTEIN"/>
</dbReference>
<feature type="compositionally biased region" description="Low complexity" evidence="10">
    <location>
        <begin position="234"/>
        <end position="257"/>
    </location>
</feature>
<evidence type="ECO:0000256" key="6">
    <source>
        <dbReference type="ARBA" id="ARBA00022989"/>
    </source>
</evidence>
<dbReference type="PANTHER" id="PTHR33162">
    <property type="entry name" value="SEC-INDEPENDENT PROTEIN TRANSLOCASE PROTEIN TATA, CHLOROPLASTIC"/>
    <property type="match status" value="1"/>
</dbReference>
<evidence type="ECO:0000256" key="5">
    <source>
        <dbReference type="ARBA" id="ARBA00022927"/>
    </source>
</evidence>
<evidence type="ECO:0000256" key="10">
    <source>
        <dbReference type="SAM" id="MobiDB-lite"/>
    </source>
</evidence>
<dbReference type="InterPro" id="IPR018448">
    <property type="entry name" value="TatB"/>
</dbReference>
<keyword evidence="3 9" id="KW-1003">Cell membrane</keyword>
<dbReference type="RefSeq" id="WP_220227764.1">
    <property type="nucleotide sequence ID" value="NZ_JAICBX010000001.1"/>
</dbReference>
<comment type="caution">
    <text evidence="11">The sequence shown here is derived from an EMBL/GenBank/DDBJ whole genome shotgun (WGS) entry which is preliminary data.</text>
</comment>
<accession>A0AAE2ZI41</accession>
<evidence type="ECO:0000256" key="9">
    <source>
        <dbReference type="HAMAP-Rule" id="MF_00237"/>
    </source>
</evidence>
<evidence type="ECO:0000256" key="1">
    <source>
        <dbReference type="ARBA" id="ARBA00004167"/>
    </source>
</evidence>
<dbReference type="EMBL" id="JAICBX010000001">
    <property type="protein sequence ID" value="MBW8637144.1"/>
    <property type="molecule type" value="Genomic_DNA"/>
</dbReference>
<proteinExistence type="inferred from homology"/>
<keyword evidence="6 9" id="KW-1133">Transmembrane helix</keyword>
<evidence type="ECO:0000256" key="2">
    <source>
        <dbReference type="ARBA" id="ARBA00022448"/>
    </source>
</evidence>
<dbReference type="Proteomes" id="UP001196509">
    <property type="component" value="Unassembled WGS sequence"/>
</dbReference>
<keyword evidence="2 9" id="KW-0813">Transport</keyword>
<sequence>MLDLGWQEFIVVALVLVLIVGPKDLPEMLRTFGKTTKKFRSMAGDFRKQFDDALKEAELDDVSSMISDARKFNPRNALKDVIDPLESAGRDIKAGLNEAAKSTGPTPSVAKSADMEKVTEKTQSAEPKAAETPKKTKGAAAAKKPATRKSSTRKTAASGKAASTTTKSTTTKSASAKSASAKSTSAKSKASGSAAAKSGSTKAAGGAAKTGAGSTKAAASPTPAASKTRKTTTRAKSPASKSRAAASADNAGAKKTAPGTASSGSGEKA</sequence>